<feature type="region of interest" description="Disordered" evidence="3">
    <location>
        <begin position="220"/>
        <end position="246"/>
    </location>
</feature>
<evidence type="ECO:0000313" key="5">
    <source>
        <dbReference type="Proteomes" id="UP000228921"/>
    </source>
</evidence>
<dbReference type="EMBL" id="PGTK01000001">
    <property type="protein sequence ID" value="PJF32254.1"/>
    <property type="molecule type" value="Genomic_DNA"/>
</dbReference>
<dbReference type="AlphaFoldDB" id="A0A2M8P3X6"/>
<name>A0A2M8P3X6_9CHLR</name>
<evidence type="ECO:0000256" key="3">
    <source>
        <dbReference type="SAM" id="MobiDB-lite"/>
    </source>
</evidence>
<reference evidence="4 5" key="1">
    <citation type="submission" date="2017-11" db="EMBL/GenBank/DDBJ databases">
        <title>Evolution of Phototrophy in the Chloroflexi Phylum Driven by Horizontal Gene Transfer.</title>
        <authorList>
            <person name="Ward L.M."/>
            <person name="Hemp J."/>
            <person name="Shih P.M."/>
            <person name="Mcglynn S.E."/>
            <person name="Fischer W."/>
        </authorList>
    </citation>
    <scope>NUCLEOTIDE SEQUENCE [LARGE SCALE GENOMIC DNA]</scope>
    <source>
        <strain evidence="4">CP2_2F</strain>
    </source>
</reference>
<protein>
    <recommendedName>
        <fullName evidence="6">Phage shock protein A</fullName>
    </recommendedName>
</protein>
<keyword evidence="2" id="KW-0175">Coiled coil</keyword>
<proteinExistence type="inferred from homology"/>
<evidence type="ECO:0000256" key="2">
    <source>
        <dbReference type="SAM" id="Coils"/>
    </source>
</evidence>
<organism evidence="4 5">
    <name type="scientific">Candidatus Thermofonsia Clade 1 bacterium</name>
    <dbReference type="NCBI Taxonomy" id="2364210"/>
    <lineage>
        <taxon>Bacteria</taxon>
        <taxon>Bacillati</taxon>
        <taxon>Chloroflexota</taxon>
        <taxon>Candidatus Thermofontia</taxon>
        <taxon>Candidatus Thermofonsia Clade 1</taxon>
    </lineage>
</organism>
<comment type="similarity">
    <text evidence="1">Belongs to the PspA/Vipp/IM30 family.</text>
</comment>
<dbReference type="Pfam" id="PF04012">
    <property type="entry name" value="PspA_IM30"/>
    <property type="match status" value="1"/>
</dbReference>
<dbReference type="Proteomes" id="UP000228921">
    <property type="component" value="Unassembled WGS sequence"/>
</dbReference>
<gene>
    <name evidence="4" type="ORF">CUN51_01100</name>
</gene>
<accession>A0A2M8P3X6</accession>
<evidence type="ECO:0000256" key="1">
    <source>
        <dbReference type="ARBA" id="ARBA00043985"/>
    </source>
</evidence>
<feature type="coiled-coil region" evidence="2">
    <location>
        <begin position="58"/>
        <end position="153"/>
    </location>
</feature>
<dbReference type="InterPro" id="IPR007157">
    <property type="entry name" value="PspA_VIPP1"/>
</dbReference>
<comment type="caution">
    <text evidence="4">The sequence shown here is derived from an EMBL/GenBank/DDBJ whole genome shotgun (WGS) entry which is preliminary data.</text>
</comment>
<evidence type="ECO:0000313" key="4">
    <source>
        <dbReference type="EMBL" id="PJF32254.1"/>
    </source>
</evidence>
<sequence>MAQGILEKINILISANLHAMVDRALEMNSVKVMDEYIRRADRDLDTLETQIVTVGGSVRTLKRKYEEMSAAAEKLDRNIDSLLTAGRTDQAARLQAELNVKQQQAQEYYQQWQNQEQEYKRMLDAKLKLEARLNTVRQEREHLQELLKLAEAKRATTRTIRSLNDIQGVGDADIRRIGDMIRARLDREDAEMEVASMRLQDVVEDTLEQSLVEQQLEERRRRLGLAGSDGEGSSTSSSASTLSSAN</sequence>
<evidence type="ECO:0008006" key="6">
    <source>
        <dbReference type="Google" id="ProtNLM"/>
    </source>
</evidence>
<feature type="compositionally biased region" description="Low complexity" evidence="3">
    <location>
        <begin position="233"/>
        <end position="246"/>
    </location>
</feature>